<dbReference type="EMBL" id="AP035768">
    <property type="protein sequence ID" value="BFO16168.1"/>
    <property type="molecule type" value="Genomic_DNA"/>
</dbReference>
<dbReference type="AlphaFoldDB" id="A0AAT9HFR1"/>
<reference evidence="1" key="1">
    <citation type="submission" date="2024-06" db="EMBL/GenBank/DDBJ databases">
        <authorList>
            <consortium name="consrtm"/>
            <person name="Uemura M."/>
            <person name="Terahara T."/>
        </authorList>
    </citation>
    <scope>NUCLEOTIDE SEQUENCE</scope>
    <source>
        <strain evidence="1">KM77-8</strain>
    </source>
</reference>
<evidence type="ECO:0008006" key="2">
    <source>
        <dbReference type="Google" id="ProtNLM"/>
    </source>
</evidence>
<proteinExistence type="predicted"/>
<evidence type="ECO:0000313" key="1">
    <source>
        <dbReference type="EMBL" id="BFO16168.1"/>
    </source>
</evidence>
<accession>A0AAT9HFR1</accession>
<reference evidence="1" key="2">
    <citation type="submission" date="2024-07" db="EMBL/GenBank/DDBJ databases">
        <title>Streptomyces haneummycinica sp. nov., a new antibiotic-producing actinobacterium isolated from marine sediment.</title>
        <authorList>
            <person name="Uemura M."/>
            <person name="Hamada M."/>
            <person name="Hirano S."/>
            <person name="Kobayashi K."/>
            <person name="Ohshiro T."/>
            <person name="Kobayashi T."/>
            <person name="Terahara T."/>
        </authorList>
    </citation>
    <scope>NUCLEOTIDE SEQUENCE</scope>
    <source>
        <strain evidence="1">KM77-8</strain>
    </source>
</reference>
<protein>
    <recommendedName>
        <fullName evidence="2">ABC transporter permease</fullName>
    </recommendedName>
</protein>
<gene>
    <name evidence="1" type="ORF">SHKM778_25560</name>
</gene>
<organism evidence="1">
    <name type="scientific">Streptomyces haneummycinicus</name>
    <dbReference type="NCBI Taxonomy" id="3074435"/>
    <lineage>
        <taxon>Bacteria</taxon>
        <taxon>Bacillati</taxon>
        <taxon>Actinomycetota</taxon>
        <taxon>Actinomycetes</taxon>
        <taxon>Kitasatosporales</taxon>
        <taxon>Streptomycetaceae</taxon>
        <taxon>Streptomyces</taxon>
    </lineage>
</organism>
<name>A0AAT9HFR1_9ACTN</name>
<sequence length="84" mass="8694">MGGTDIRTAKPAGADEELAGLEAGLDSLDSVPVSRTPVRQVLRQKVAPPLLAAAFVLVAWQLVHAGGWCPRSGCRGRGPSGTVF</sequence>